<proteinExistence type="predicted"/>
<accession>A0ABR8WA44</accession>
<sequence length="270" mass="30100">MNLISLFDAAGNKIDVSKYGLTGSGLVIPSPSYREERDSTPGRPGDILLGRDLEPRQLRAPFRVKAYDYESALLVRDELYALFSKAMYVGETKQPGKWWKVRMVEGFTPVRVSPTVFKIDVPLHCESGMAESFGTTGDALTWDVDKWQWGMGLSPDEFGYEKSASRFIIHNPGTETVNPRFMPLIISLKGVAASFVEIINHTTGETFCFNGALNASNTLSLNGVRPLLDGLSELRRTNKKLITLAPGANDIEVKGVAVERIFFDFRFYYV</sequence>
<comment type="caution">
    <text evidence="2">The sequence shown here is derived from an EMBL/GenBank/DDBJ whole genome shotgun (WGS) entry which is preliminary data.</text>
</comment>
<organism evidence="2 3">
    <name type="scientific">Planococcus wigleyi</name>
    <dbReference type="NCBI Taxonomy" id="2762216"/>
    <lineage>
        <taxon>Bacteria</taxon>
        <taxon>Bacillati</taxon>
        <taxon>Bacillota</taxon>
        <taxon>Bacilli</taxon>
        <taxon>Bacillales</taxon>
        <taxon>Caryophanaceae</taxon>
        <taxon>Planococcus</taxon>
    </lineage>
</organism>
<evidence type="ECO:0000313" key="3">
    <source>
        <dbReference type="Proteomes" id="UP000658980"/>
    </source>
</evidence>
<gene>
    <name evidence="2" type="ORF">H9630_03610</name>
</gene>
<evidence type="ECO:0000313" key="2">
    <source>
        <dbReference type="EMBL" id="MBD8013895.1"/>
    </source>
</evidence>
<evidence type="ECO:0000259" key="1">
    <source>
        <dbReference type="Pfam" id="PF05709"/>
    </source>
</evidence>
<feature type="domain" description="Siphovirus-type tail component RIFT-related" evidence="1">
    <location>
        <begin position="16"/>
        <end position="124"/>
    </location>
</feature>
<name>A0ABR8WA44_9BACL</name>
<dbReference type="Pfam" id="PF05709">
    <property type="entry name" value="Sipho_tail"/>
    <property type="match status" value="1"/>
</dbReference>
<dbReference type="Proteomes" id="UP000658980">
    <property type="component" value="Unassembled WGS sequence"/>
</dbReference>
<keyword evidence="3" id="KW-1185">Reference proteome</keyword>
<dbReference type="InterPro" id="IPR008841">
    <property type="entry name" value="Siphovirus-type_tail_N"/>
</dbReference>
<protein>
    <submittedName>
        <fullName evidence="2">Phage tail family protein</fullName>
    </submittedName>
</protein>
<dbReference type="RefSeq" id="WP_191714104.1">
    <property type="nucleotide sequence ID" value="NZ_JACSPU010000001.1"/>
</dbReference>
<reference evidence="2 3" key="1">
    <citation type="submission" date="2020-08" db="EMBL/GenBank/DDBJ databases">
        <title>A Genomic Blueprint of the Chicken Gut Microbiome.</title>
        <authorList>
            <person name="Gilroy R."/>
            <person name="Ravi A."/>
            <person name="Getino M."/>
            <person name="Pursley I."/>
            <person name="Horton D.L."/>
            <person name="Alikhan N.-F."/>
            <person name="Baker D."/>
            <person name="Gharbi K."/>
            <person name="Hall N."/>
            <person name="Watson M."/>
            <person name="Adriaenssens E.M."/>
            <person name="Foster-Nyarko E."/>
            <person name="Jarju S."/>
            <person name="Secka A."/>
            <person name="Antonio M."/>
            <person name="Oren A."/>
            <person name="Chaudhuri R."/>
            <person name="La Ragione R.M."/>
            <person name="Hildebrand F."/>
            <person name="Pallen M.J."/>
        </authorList>
    </citation>
    <scope>NUCLEOTIDE SEQUENCE [LARGE SCALE GENOMIC DNA]</scope>
    <source>
        <strain evidence="2 3">Sa1BUA13</strain>
    </source>
</reference>
<dbReference type="Gene3D" id="2.40.30.200">
    <property type="match status" value="1"/>
</dbReference>
<dbReference type="EMBL" id="JACSPU010000001">
    <property type="protein sequence ID" value="MBD8013895.1"/>
    <property type="molecule type" value="Genomic_DNA"/>
</dbReference>